<sequence length="181" mass="21394">MIVNQFLQLFKEVCLNYIHSVLYHHQVYPSFVFEQRRTFNQINYFSKSPKLNDHLNSFIDDVTKLLVKQQLMEFKIVLMVDSTVYDIYTVEFTDIVHLAAKGDSQIDIPDDKVYRELNTFIYNHVNYLKSVRTREDTTFKLLLHTNAIDYSDSPSIDCHKVEVLDDVNLGVMNFNSTHRFN</sequence>
<reference evidence="1" key="1">
    <citation type="submission" date="2022-06" db="EMBL/GenBank/DDBJ databases">
        <authorList>
            <person name="Legras J.-L."/>
            <person name="Devillers H."/>
            <person name="Grondin C."/>
        </authorList>
    </citation>
    <scope>NUCLEOTIDE SEQUENCE</scope>
    <source>
        <strain evidence="1">CLIB 1444</strain>
    </source>
</reference>
<accession>A0ACA9Y8K4</accession>
<comment type="caution">
    <text evidence="1">The sequence shown here is derived from an EMBL/GenBank/DDBJ whole genome shotgun (WGS) entry which is preliminary data.</text>
</comment>
<protein>
    <submittedName>
        <fullName evidence="1">Uncharacterized protein</fullName>
    </submittedName>
</protein>
<organism evidence="1 2">
    <name type="scientific">[Candida] jaroonii</name>
    <dbReference type="NCBI Taxonomy" id="467808"/>
    <lineage>
        <taxon>Eukaryota</taxon>
        <taxon>Fungi</taxon>
        <taxon>Dikarya</taxon>
        <taxon>Ascomycota</taxon>
        <taxon>Saccharomycotina</taxon>
        <taxon>Pichiomycetes</taxon>
        <taxon>Debaryomycetaceae</taxon>
        <taxon>Yamadazyma</taxon>
    </lineage>
</organism>
<keyword evidence="2" id="KW-1185">Reference proteome</keyword>
<dbReference type="EMBL" id="CALSDN010000005">
    <property type="protein sequence ID" value="CAH6721196.1"/>
    <property type="molecule type" value="Genomic_DNA"/>
</dbReference>
<name>A0ACA9Y8K4_9ASCO</name>
<gene>
    <name evidence="1" type="ORF">CLIB1444_05S05710</name>
</gene>
<evidence type="ECO:0000313" key="1">
    <source>
        <dbReference type="EMBL" id="CAH6721196.1"/>
    </source>
</evidence>
<proteinExistence type="predicted"/>
<evidence type="ECO:0000313" key="2">
    <source>
        <dbReference type="Proteomes" id="UP001152531"/>
    </source>
</evidence>
<dbReference type="Proteomes" id="UP001152531">
    <property type="component" value="Unassembled WGS sequence"/>
</dbReference>